<sequence>MIDILIMILSTVGAVFVLIASIGIVRMPDFYTRLSITIKAATLGIGCILTAAAIHFAEFSTTTKVLAIIFFLFITSPVAAFLIARTAYITGIKLWDKSVVDELQNRYDNHNNIPLDACREEKLTADKQSPDKE</sequence>
<dbReference type="KEGG" id="mod:AS202_02480"/>
<accession>A0A0U2VFX5</accession>
<dbReference type="Proteomes" id="UP000069030">
    <property type="component" value="Chromosome"/>
</dbReference>
<dbReference type="NCBIfam" id="TIGR01300">
    <property type="entry name" value="CPA3_mnhG_phaG"/>
    <property type="match status" value="1"/>
</dbReference>
<dbReference type="PANTHER" id="PTHR34703:SF1">
    <property type="entry name" value="ANTIPORTER SUBUNIT MNHG2-RELATED"/>
    <property type="match status" value="1"/>
</dbReference>
<dbReference type="PANTHER" id="PTHR34703">
    <property type="entry name" value="ANTIPORTER SUBUNIT MNHG2-RELATED"/>
    <property type="match status" value="1"/>
</dbReference>
<dbReference type="NCBIfam" id="NF009314">
    <property type="entry name" value="PRK12674.1-2"/>
    <property type="match status" value="1"/>
</dbReference>
<dbReference type="eggNOG" id="COG1320">
    <property type="taxonomic scope" value="Bacteria"/>
</dbReference>
<dbReference type="RefSeq" id="WP_006259511.1">
    <property type="nucleotide sequence ID" value="NZ_BCMQ01000021.1"/>
</dbReference>
<reference evidence="1 2" key="1">
    <citation type="journal article" date="2016" name="J. Zhejiang Univ. Sci. B">
        <title>Antibiotic resistance mechanisms of Myroides sp.</title>
        <authorList>
            <person name="Hu S."/>
            <person name="Yuan S."/>
            <person name="Qu H."/>
            <person name="Jiang T."/>
            <person name="Zhou Y."/>
            <person name="Wang M."/>
            <person name="Ming D."/>
        </authorList>
    </citation>
    <scope>NUCLEOTIDE SEQUENCE [LARGE SCALE GENOMIC DNA]</scope>
    <source>
        <strain evidence="1 2">PR63039</strain>
    </source>
</reference>
<evidence type="ECO:0000313" key="2">
    <source>
        <dbReference type="Proteomes" id="UP000069030"/>
    </source>
</evidence>
<gene>
    <name evidence="1" type="ORF">AS202_02480</name>
</gene>
<dbReference type="GO" id="GO:0015385">
    <property type="term" value="F:sodium:proton antiporter activity"/>
    <property type="evidence" value="ECO:0007669"/>
    <property type="project" value="TreeGrafter"/>
</dbReference>
<evidence type="ECO:0000313" key="1">
    <source>
        <dbReference type="EMBL" id="ALU25092.1"/>
    </source>
</evidence>
<dbReference type="EMBL" id="CP013690">
    <property type="protein sequence ID" value="ALU25092.1"/>
    <property type="molecule type" value="Genomic_DNA"/>
</dbReference>
<dbReference type="Pfam" id="PF03334">
    <property type="entry name" value="PhaG_MnhG_YufB"/>
    <property type="match status" value="1"/>
</dbReference>
<proteinExistence type="predicted"/>
<dbReference type="InterPro" id="IPR005133">
    <property type="entry name" value="PhaG_MnhG_YufB"/>
</dbReference>
<name>A0A0U2VFX5_9FLAO</name>
<organism evidence="1 2">
    <name type="scientific">Myroides odoratimimus</name>
    <dbReference type="NCBI Taxonomy" id="76832"/>
    <lineage>
        <taxon>Bacteria</taxon>
        <taxon>Pseudomonadati</taxon>
        <taxon>Bacteroidota</taxon>
        <taxon>Flavobacteriia</taxon>
        <taxon>Flavobacteriales</taxon>
        <taxon>Flavobacteriaceae</taxon>
        <taxon>Myroides</taxon>
    </lineage>
</organism>
<dbReference type="AlphaFoldDB" id="A0A0U2VFX5"/>
<protein>
    <submittedName>
        <fullName evidence="1">Sodium:proton antiporter</fullName>
    </submittedName>
</protein>